<dbReference type="GO" id="GO:0004803">
    <property type="term" value="F:transposase activity"/>
    <property type="evidence" value="ECO:0007669"/>
    <property type="project" value="InterPro"/>
</dbReference>
<keyword evidence="2" id="KW-1185">Reference proteome</keyword>
<dbReference type="STRING" id="1423750.FC89_GL001541"/>
<dbReference type="InterPro" id="IPR002514">
    <property type="entry name" value="Transposase_8"/>
</dbReference>
<organism evidence="1 2">
    <name type="scientific">Liquorilactobacillus ghanensis DSM 18630</name>
    <dbReference type="NCBI Taxonomy" id="1423750"/>
    <lineage>
        <taxon>Bacteria</taxon>
        <taxon>Bacillati</taxon>
        <taxon>Bacillota</taxon>
        <taxon>Bacilli</taxon>
        <taxon>Lactobacillales</taxon>
        <taxon>Lactobacillaceae</taxon>
        <taxon>Liquorilactobacillus</taxon>
    </lineage>
</organism>
<dbReference type="GO" id="GO:0003677">
    <property type="term" value="F:DNA binding"/>
    <property type="evidence" value="ECO:0007669"/>
    <property type="project" value="InterPro"/>
</dbReference>
<dbReference type="EMBL" id="AZGB01000019">
    <property type="protein sequence ID" value="KRM05480.1"/>
    <property type="molecule type" value="Genomic_DNA"/>
</dbReference>
<comment type="caution">
    <text evidence="1">The sequence shown here is derived from an EMBL/GenBank/DDBJ whole genome shotgun (WGS) entry which is preliminary data.</text>
</comment>
<dbReference type="Proteomes" id="UP000051451">
    <property type="component" value="Unassembled WGS sequence"/>
</dbReference>
<dbReference type="PATRIC" id="fig|1423750.3.peg.1581"/>
<accession>A0A0R1VII0</accession>
<gene>
    <name evidence="1" type="ORF">FC89_GL001541</name>
</gene>
<proteinExistence type="predicted"/>
<protein>
    <recommendedName>
        <fullName evidence="3">Transposase</fullName>
    </recommendedName>
</protein>
<dbReference type="SUPFAM" id="SSF46689">
    <property type="entry name" value="Homeodomain-like"/>
    <property type="match status" value="1"/>
</dbReference>
<dbReference type="AlphaFoldDB" id="A0A0R1VII0"/>
<dbReference type="InterPro" id="IPR009057">
    <property type="entry name" value="Homeodomain-like_sf"/>
</dbReference>
<reference evidence="1 2" key="1">
    <citation type="journal article" date="2015" name="Genome Announc.">
        <title>Expanding the biotechnology potential of lactobacilli through comparative genomics of 213 strains and associated genera.</title>
        <authorList>
            <person name="Sun Z."/>
            <person name="Harris H.M."/>
            <person name="McCann A."/>
            <person name="Guo C."/>
            <person name="Argimon S."/>
            <person name="Zhang W."/>
            <person name="Yang X."/>
            <person name="Jeffery I.B."/>
            <person name="Cooney J.C."/>
            <person name="Kagawa T.F."/>
            <person name="Liu W."/>
            <person name="Song Y."/>
            <person name="Salvetti E."/>
            <person name="Wrobel A."/>
            <person name="Rasinkangas P."/>
            <person name="Parkhill J."/>
            <person name="Rea M.C."/>
            <person name="O'Sullivan O."/>
            <person name="Ritari J."/>
            <person name="Douillard F.P."/>
            <person name="Paul Ross R."/>
            <person name="Yang R."/>
            <person name="Briner A.E."/>
            <person name="Felis G.E."/>
            <person name="de Vos W.M."/>
            <person name="Barrangou R."/>
            <person name="Klaenhammer T.R."/>
            <person name="Caufield P.W."/>
            <person name="Cui Y."/>
            <person name="Zhang H."/>
            <person name="O'Toole P.W."/>
        </authorList>
    </citation>
    <scope>NUCLEOTIDE SEQUENCE [LARGE SCALE GENOMIC DNA]</scope>
    <source>
        <strain evidence="1 2">DSM 18630</strain>
    </source>
</reference>
<evidence type="ECO:0000313" key="1">
    <source>
        <dbReference type="EMBL" id="KRM05480.1"/>
    </source>
</evidence>
<dbReference type="Pfam" id="PF01527">
    <property type="entry name" value="HTH_Tnp_1"/>
    <property type="match status" value="1"/>
</dbReference>
<name>A0A0R1VII0_9LACO</name>
<dbReference type="GO" id="GO:0006313">
    <property type="term" value="P:DNA transposition"/>
    <property type="evidence" value="ECO:0007669"/>
    <property type="project" value="InterPro"/>
</dbReference>
<dbReference type="Gene3D" id="1.10.10.60">
    <property type="entry name" value="Homeodomain-like"/>
    <property type="match status" value="1"/>
</dbReference>
<evidence type="ECO:0008006" key="3">
    <source>
        <dbReference type="Google" id="ProtNLM"/>
    </source>
</evidence>
<sequence length="73" mass="8177">MIVQLYESGTSVTDLTSEYGIASATIYKWNDLYKKDDDTGASKAELLEMQARIAKLESENDILKKALTIFAKK</sequence>
<evidence type="ECO:0000313" key="2">
    <source>
        <dbReference type="Proteomes" id="UP000051451"/>
    </source>
</evidence>